<proteinExistence type="predicted"/>
<dbReference type="Proteomes" id="UP000025227">
    <property type="component" value="Unplaced"/>
</dbReference>
<protein>
    <recommendedName>
        <fullName evidence="2">DUF7083 domain-containing protein</fullName>
    </recommendedName>
</protein>
<keyword evidence="3" id="KW-1185">Reference proteome</keyword>
<feature type="compositionally biased region" description="Basic and acidic residues" evidence="1">
    <location>
        <begin position="124"/>
        <end position="133"/>
    </location>
</feature>
<evidence type="ECO:0000313" key="3">
    <source>
        <dbReference type="Proteomes" id="UP000025227"/>
    </source>
</evidence>
<dbReference type="InterPro" id="IPR055510">
    <property type="entry name" value="DUF7083"/>
</dbReference>
<evidence type="ECO:0000259" key="2">
    <source>
        <dbReference type="Pfam" id="PF23309"/>
    </source>
</evidence>
<accession>A0A7I4YEE2</accession>
<organism evidence="3 4">
    <name type="scientific">Haemonchus contortus</name>
    <name type="common">Barber pole worm</name>
    <dbReference type="NCBI Taxonomy" id="6289"/>
    <lineage>
        <taxon>Eukaryota</taxon>
        <taxon>Metazoa</taxon>
        <taxon>Ecdysozoa</taxon>
        <taxon>Nematoda</taxon>
        <taxon>Chromadorea</taxon>
        <taxon>Rhabditida</taxon>
        <taxon>Rhabditina</taxon>
        <taxon>Rhabditomorpha</taxon>
        <taxon>Strongyloidea</taxon>
        <taxon>Trichostrongylidae</taxon>
        <taxon>Haemonchus</taxon>
    </lineage>
</organism>
<dbReference type="Pfam" id="PF23309">
    <property type="entry name" value="DUF7083"/>
    <property type="match status" value="1"/>
</dbReference>
<dbReference type="WBParaSite" id="HCON_00081990-00001">
    <property type="protein sequence ID" value="HCON_00081990-00001"/>
    <property type="gene ID" value="HCON_00081990"/>
</dbReference>
<feature type="region of interest" description="Disordered" evidence="1">
    <location>
        <begin position="116"/>
        <end position="160"/>
    </location>
</feature>
<name>A0A7I4YEE2_HAECO</name>
<evidence type="ECO:0000256" key="1">
    <source>
        <dbReference type="SAM" id="MobiDB-lite"/>
    </source>
</evidence>
<feature type="domain" description="DUF7083" evidence="2">
    <location>
        <begin position="53"/>
        <end position="99"/>
    </location>
</feature>
<evidence type="ECO:0000313" key="4">
    <source>
        <dbReference type="WBParaSite" id="HCON_00081990-00001"/>
    </source>
</evidence>
<sequence>MNADTLRAILMVSAQAAAQEKMLQAVIKEMQGMFSTMTSTSMTTHATSAEFVTNSLSARVLELTHDSENGENVCTSFDVWCSRYEDIITQDGAALDEAAEAPHCIEARCTCVRPLHQPHSSKGSSRDLTRGSCEDTAGTVRAQHVSLRPPLRLPENSVKR</sequence>
<dbReference type="AlphaFoldDB" id="A0A7I4YEE2"/>
<reference evidence="4" key="1">
    <citation type="submission" date="2020-12" db="UniProtKB">
        <authorList>
            <consortium name="WormBaseParasite"/>
        </authorList>
    </citation>
    <scope>IDENTIFICATION</scope>
    <source>
        <strain evidence="4">MHco3</strain>
    </source>
</reference>